<name>A0A9D4V5T3_ADICA</name>
<dbReference type="EMBL" id="JABFUD020000005">
    <property type="protein sequence ID" value="KAI5079952.1"/>
    <property type="molecule type" value="Genomic_DNA"/>
</dbReference>
<dbReference type="InterPro" id="IPR032881">
    <property type="entry name" value="Oberon-like_PHD"/>
</dbReference>
<keyword evidence="4" id="KW-0862">Zinc</keyword>
<evidence type="ECO:0000256" key="4">
    <source>
        <dbReference type="ARBA" id="ARBA00022833"/>
    </source>
</evidence>
<feature type="region of interest" description="Disordered" evidence="8">
    <location>
        <begin position="587"/>
        <end position="612"/>
    </location>
</feature>
<dbReference type="Pfam" id="PF16312">
    <property type="entry name" value="Oberon_cc"/>
    <property type="match status" value="1"/>
</dbReference>
<dbReference type="GO" id="GO:0010078">
    <property type="term" value="P:maintenance of root meristem identity"/>
    <property type="evidence" value="ECO:0007669"/>
    <property type="project" value="TreeGrafter"/>
</dbReference>
<dbReference type="GO" id="GO:0010468">
    <property type="term" value="P:regulation of gene expression"/>
    <property type="evidence" value="ECO:0007669"/>
    <property type="project" value="TreeGrafter"/>
</dbReference>
<gene>
    <name evidence="11" type="ORF">GOP47_0005431</name>
</gene>
<evidence type="ECO:0000256" key="7">
    <source>
        <dbReference type="SAM" id="Coils"/>
    </source>
</evidence>
<feature type="compositionally biased region" description="Polar residues" evidence="8">
    <location>
        <begin position="90"/>
        <end position="100"/>
    </location>
</feature>
<dbReference type="InterPro" id="IPR004082">
    <property type="entry name" value="OBERON"/>
</dbReference>
<keyword evidence="12" id="KW-1185">Reference proteome</keyword>
<dbReference type="GO" id="GO:0008270">
    <property type="term" value="F:zinc ion binding"/>
    <property type="evidence" value="ECO:0007669"/>
    <property type="project" value="UniProtKB-KW"/>
</dbReference>
<dbReference type="PANTHER" id="PTHR21736:SF20">
    <property type="entry name" value="PROTEIN OBERON 4"/>
    <property type="match status" value="1"/>
</dbReference>
<evidence type="ECO:0000256" key="3">
    <source>
        <dbReference type="ARBA" id="ARBA00022771"/>
    </source>
</evidence>
<evidence type="ECO:0000256" key="5">
    <source>
        <dbReference type="ARBA" id="ARBA00023054"/>
    </source>
</evidence>
<evidence type="ECO:0000259" key="9">
    <source>
        <dbReference type="Pfam" id="PF07227"/>
    </source>
</evidence>
<sequence length="1181" mass="131046">MENSSNGISTRNGPYSVSTHRLSSPASSPPLELCMKARSGTEQNNLTARACLYKERTSVIPSERSDVTHRPSPNPDHEDTQRSSKKNRTDNQLMGGSTSDRSWKLEKTARKGFGLERGQVSPSCLQEMPIAHLPTTKKAENSSIQSDHRAQKVADKGRLPAVVGTRLPHKKAFKTMRFLNEVRDCISEKPWYDLGSHMEGRETLGRQSPPKSLQRTDQDGKNYQMKGTLADYGGVAHDFPFILHPALKRARSNREKQGCMKRAIKEIHLQEVTAKVEESRGPGVLEVGGGKTDCRGSNVLEMVQDANASGPKGLADCTHLSEILMTQRVSADEGKGGRTCYHASHEMAQDVLARDNQRAPEMMPDMSGGLWSTDSAVSGGLVATKMSYTVDLLGKAQVTEGHPEIQSTESSKGRDTCKEPLLTVLANPADIQTKHMKGLFAMENSKSEEQLKRAPGLQVNNCEDDIAHKHSGHSSQCLIQEPSKLGPFQLSLAPPGTMMAEGTYASNANTSLMETAGTLQVPAHTQIQSHTQNQSFSQSQALPLSDGCTASLPFSHHNPSCSLNYFSGENYEELSCGGSRHISQGNENVSQRGWPTASAYEDDDRSNQGHETPWATQRASMVGKNIPSEQKAAIILRTANLHTDDHSTRHLIKHKDFPGRSFDQDEGAQHRAVTPREPWSKPLAHTSQICRSVSLSEKHVTAQSDSARGDESKLGGSFGLQEIAAEPIAIMACTIQELPDSFLESLRSLARDLLCNFEKRREFLSLQNLIKNRTDLTENTLLHAQHTQLEILVALKTGEQAFVQVGAKRLTNKVLTEIFLQTRCRNVACQQSLPVDGCECKVCSQKAGFCHECMCVVCSKFDSDNQTCRWLGCDFCMHWCHADCGLRMLHIAPAQSNKGEAGDTEMQYRCVACGHSTELFGFVKNAFHLFAEKWGVETLAKELDCVRRIFHGSQDDRGQQLCRKVEAMLQELDMKVDIAGIRRRMLQYFSDADLDVGKLRKAANKPSTFMHFDKPLDGKAMAVLDSAVLVTPVAANKTVADGRTIMQPCETQSLPEKPVDTVAELHAVQARTRGEVDHIQSMVRLKQVEAKMLQLRADEAHQQARGLQQIIQVKQDKIEGDYISKYAKLKLNEAEEKRRKRFLELQALERAHRDHQSMKLRMEAQIKDLAMRVGRATWQFA</sequence>
<feature type="region of interest" description="Disordered" evidence="8">
    <location>
        <begin position="199"/>
        <end position="219"/>
    </location>
</feature>
<dbReference type="Pfam" id="PF07227">
    <property type="entry name" value="PHD_Oberon"/>
    <property type="match status" value="1"/>
</dbReference>
<evidence type="ECO:0000259" key="10">
    <source>
        <dbReference type="Pfam" id="PF16312"/>
    </source>
</evidence>
<dbReference type="AlphaFoldDB" id="A0A9D4V5T3"/>
<keyword evidence="6" id="KW-0539">Nucleus</keyword>
<comment type="caution">
    <text evidence="11">The sequence shown here is derived from an EMBL/GenBank/DDBJ whole genome shotgun (WGS) entry which is preliminary data.</text>
</comment>
<dbReference type="InterPro" id="IPR047578">
    <property type="entry name" value="OBE1-like_PHD"/>
</dbReference>
<dbReference type="GO" id="GO:0010492">
    <property type="term" value="P:maintenance of shoot apical meristem identity"/>
    <property type="evidence" value="ECO:0007669"/>
    <property type="project" value="TreeGrafter"/>
</dbReference>
<evidence type="ECO:0000256" key="6">
    <source>
        <dbReference type="ARBA" id="ARBA00023242"/>
    </source>
</evidence>
<evidence type="ECO:0000256" key="1">
    <source>
        <dbReference type="ARBA" id="ARBA00004123"/>
    </source>
</evidence>
<accession>A0A9D4V5T3</accession>
<feature type="compositionally biased region" description="Basic and acidic residues" evidence="8">
    <location>
        <begin position="52"/>
        <end position="82"/>
    </location>
</feature>
<evidence type="ECO:0000256" key="2">
    <source>
        <dbReference type="ARBA" id="ARBA00022723"/>
    </source>
</evidence>
<keyword evidence="5 7" id="KW-0175">Coiled coil</keyword>
<comment type="subcellular location">
    <subcellularLocation>
        <location evidence="1">Nucleus</location>
    </subcellularLocation>
</comment>
<feature type="domain" description="Oberon-like PHD finger" evidence="9">
    <location>
        <begin position="824"/>
        <end position="948"/>
    </location>
</feature>
<dbReference type="GO" id="GO:0005634">
    <property type="term" value="C:nucleus"/>
    <property type="evidence" value="ECO:0007669"/>
    <property type="project" value="UniProtKB-SubCell"/>
</dbReference>
<dbReference type="OrthoDB" id="784473at2759"/>
<evidence type="ECO:0000313" key="11">
    <source>
        <dbReference type="EMBL" id="KAI5079952.1"/>
    </source>
</evidence>
<dbReference type="CDD" id="cd15612">
    <property type="entry name" value="PHD_OBE1_like"/>
    <property type="match status" value="1"/>
</dbReference>
<reference evidence="11 12" key="1">
    <citation type="submission" date="2021-01" db="EMBL/GenBank/DDBJ databases">
        <title>Adiantum capillus-veneris genome.</title>
        <authorList>
            <person name="Fang Y."/>
            <person name="Liao Q."/>
        </authorList>
    </citation>
    <scope>NUCLEOTIDE SEQUENCE [LARGE SCALE GENOMIC DNA]</scope>
    <source>
        <strain evidence="11">H3</strain>
        <tissue evidence="11">Leaf</tissue>
    </source>
</reference>
<feature type="compositionally biased region" description="Polar residues" evidence="8">
    <location>
        <begin position="1"/>
        <end position="21"/>
    </location>
</feature>
<evidence type="ECO:0000313" key="12">
    <source>
        <dbReference type="Proteomes" id="UP000886520"/>
    </source>
</evidence>
<dbReference type="Proteomes" id="UP000886520">
    <property type="component" value="Chromosome 5"/>
</dbReference>
<organism evidence="11 12">
    <name type="scientific">Adiantum capillus-veneris</name>
    <name type="common">Maidenhair fern</name>
    <dbReference type="NCBI Taxonomy" id="13818"/>
    <lineage>
        <taxon>Eukaryota</taxon>
        <taxon>Viridiplantae</taxon>
        <taxon>Streptophyta</taxon>
        <taxon>Embryophyta</taxon>
        <taxon>Tracheophyta</taxon>
        <taxon>Polypodiopsida</taxon>
        <taxon>Polypodiidae</taxon>
        <taxon>Polypodiales</taxon>
        <taxon>Pteridineae</taxon>
        <taxon>Pteridaceae</taxon>
        <taxon>Vittarioideae</taxon>
        <taxon>Adiantum</taxon>
    </lineage>
</organism>
<feature type="region of interest" description="Disordered" evidence="8">
    <location>
        <begin position="1"/>
        <end position="103"/>
    </location>
</feature>
<feature type="domain" description="Oberon coiled-coil region" evidence="10">
    <location>
        <begin position="1057"/>
        <end position="1169"/>
    </location>
</feature>
<feature type="coiled-coil region" evidence="7">
    <location>
        <begin position="1085"/>
        <end position="1165"/>
    </location>
</feature>
<feature type="compositionally biased region" description="Low complexity" evidence="8">
    <location>
        <begin position="22"/>
        <end position="33"/>
    </location>
</feature>
<dbReference type="PRINTS" id="PR01544">
    <property type="entry name" value="ARATH130DUF"/>
</dbReference>
<keyword evidence="2" id="KW-0479">Metal-binding</keyword>
<keyword evidence="3" id="KW-0863">Zinc-finger</keyword>
<dbReference type="PANTHER" id="PTHR21736">
    <property type="entry name" value="VERNALIZATION-INSENSITIVE PROTEIN 3"/>
    <property type="match status" value="1"/>
</dbReference>
<evidence type="ECO:0000256" key="8">
    <source>
        <dbReference type="SAM" id="MobiDB-lite"/>
    </source>
</evidence>
<protein>
    <submittedName>
        <fullName evidence="11">Uncharacterized protein</fullName>
    </submittedName>
</protein>
<dbReference type="InterPro" id="IPR032535">
    <property type="entry name" value="Oberon_CC"/>
</dbReference>
<proteinExistence type="predicted"/>